<feature type="region of interest" description="Disordered" evidence="1">
    <location>
        <begin position="582"/>
        <end position="647"/>
    </location>
</feature>
<name>A0A0G4IDW0_9ALVE</name>
<gene>
    <name evidence="3" type="ORF">Cvel_13549</name>
</gene>
<feature type="compositionally biased region" description="Basic and acidic residues" evidence="1">
    <location>
        <begin position="599"/>
        <end position="617"/>
    </location>
</feature>
<dbReference type="VEuPathDB" id="CryptoDB:Cvel_13549"/>
<feature type="region of interest" description="Disordered" evidence="1">
    <location>
        <begin position="459"/>
        <end position="483"/>
    </location>
</feature>
<evidence type="ECO:0000256" key="1">
    <source>
        <dbReference type="SAM" id="MobiDB-lite"/>
    </source>
</evidence>
<dbReference type="PANTHER" id="PTHR21228:SF40">
    <property type="entry name" value="LD45607P"/>
    <property type="match status" value="1"/>
</dbReference>
<evidence type="ECO:0000313" key="3">
    <source>
        <dbReference type="EMBL" id="CEM55455.1"/>
    </source>
</evidence>
<feature type="domain" description="RNA-editing substrate-binding complex 6 protein" evidence="2">
    <location>
        <begin position="140"/>
        <end position="338"/>
    </location>
</feature>
<feature type="compositionally biased region" description="Basic and acidic residues" evidence="1">
    <location>
        <begin position="671"/>
        <end position="684"/>
    </location>
</feature>
<feature type="compositionally biased region" description="Basic and acidic residues" evidence="1">
    <location>
        <begin position="628"/>
        <end position="646"/>
    </location>
</feature>
<dbReference type="GO" id="GO:0044528">
    <property type="term" value="P:regulation of mitochondrial mRNA stability"/>
    <property type="evidence" value="ECO:0007669"/>
    <property type="project" value="TreeGrafter"/>
</dbReference>
<proteinExistence type="predicted"/>
<feature type="region of interest" description="Disordered" evidence="1">
    <location>
        <begin position="779"/>
        <end position="806"/>
    </location>
</feature>
<feature type="compositionally biased region" description="Polar residues" evidence="1">
    <location>
        <begin position="586"/>
        <end position="597"/>
    </location>
</feature>
<dbReference type="EMBL" id="CDMZ01005877">
    <property type="protein sequence ID" value="CEM55455.1"/>
    <property type="molecule type" value="Genomic_DNA"/>
</dbReference>
<sequence length="1283" mass="140236">MRTALTRKSLPFTSTCRLLPACRHKKTRAPDDFDVAEKMKNPIWFPAESFCKVPVKHQTASELVVTIDVAAKYQKGNANFWKQCTRAVLDLANSFTAGELTKIVNGYAKAQFRDHALFLPLAKYIALKATELRSSEMALVVNAYARVEVVHEPLFDVLAQDIPHRFVDLGPRGVAMIAQAYAKLGIYKKQLFNAIALFFADKYARFSPQDFAQMLWSFCQLKIESTSVVNVCSEHLLQKMDSMMVSEVLLCTDCLSRMGCDNRELVQALEQYFGQRHIEMPANAFPHLLAAFSRFPSSATSPTLYRRLGMAALRSAHELHPKAIAQMVEHLRSAGYSDALLEEAAESLLPQKLGAAPVSARLELLDSYVSFENRDELMLSSLLKSLRLFGDDLLRDRTRLTDDEFGRLAGAFAALGWQHGVSECLLALDWGQTEDTEGRAGGGGDCWDPWERWWRRGGMGSAGGSDGGGEGAGNGGMGVRNFGGDSAGVTPDCSRITPDGIIRPFQHLSRKDGAMNGREWMEGPFLLLLHHAVKQTFPSKDAFLNFHIENAQRKAEIVSKADAAPQGSFSLQESFREARALKGNGWSEQQSTATATGTYERREAKRRERAKAEEYEQARGSSKPSKLSLRETYHGGEGAGRGEKGRTLGRWGLSVYPGEAAVASEWGHERLQEDGGELAREGASRRPSGRRQRGRGRRRSRMEIEGGEEEQGGGERVDMFFHLEGDAALQTEIVKMGPETSMEEVKRVTSQDSGSTLMETGECVTDLELPSEAPGLAVETEGQRANSGSQREQEQSETASGQRGSRAWESCLSTPLHVLSRQYDAVDRILLEAPADVLVEAILAFPLHQGRGKWQSILAGGAALEASPRLLSALLLNLVKLRDRIQASDPADVELQQYRQARGVRDGVGVVDQSAGLGVDVDDVGGLFRLIVDVLLSHEGPTGGFPSAHISKSHSECITPDANETEAARDGEREIDSTFESVEEKEKETGIDRLGLLRASDVSTAARALMLFGEREFSEEPLELLAARLVEVDLLSRGLEDTQTGNMRRPPPPRGKEVARCLQAFVHLRLAPPVQLCKLLGKTCDDLNARDFLTALELLRAGARLRLQSSSVETASASSFEEERLRLAGALRFNEASLGYLGSVASTKIRQLLSWTRQMHFERVCADLGIDCGDAVDALEKEKSGAFIVGGLGFLPSAGNLKVTGAATPPDPFQASLQEVRDGLNRGALSEVLHGDRSCEEARPGAFGGPADEGEGWEANDLGAVTEGEELVGEESQSREAMA</sequence>
<feature type="compositionally biased region" description="Gly residues" evidence="1">
    <location>
        <begin position="459"/>
        <end position="478"/>
    </location>
</feature>
<dbReference type="GO" id="GO:0000963">
    <property type="term" value="P:mitochondrial RNA processing"/>
    <property type="evidence" value="ECO:0007669"/>
    <property type="project" value="TreeGrafter"/>
</dbReference>
<reference evidence="3" key="1">
    <citation type="submission" date="2014-11" db="EMBL/GenBank/DDBJ databases">
        <authorList>
            <person name="Otto D Thomas"/>
            <person name="Naeem Raeece"/>
        </authorList>
    </citation>
    <scope>NUCLEOTIDE SEQUENCE</scope>
</reference>
<dbReference type="InterPro" id="IPR058917">
    <property type="entry name" value="RESC6_dom"/>
</dbReference>
<dbReference type="GO" id="GO:0003723">
    <property type="term" value="F:RNA binding"/>
    <property type="evidence" value="ECO:0007669"/>
    <property type="project" value="TreeGrafter"/>
</dbReference>
<organism evidence="3">
    <name type="scientific">Chromera velia CCMP2878</name>
    <dbReference type="NCBI Taxonomy" id="1169474"/>
    <lineage>
        <taxon>Eukaryota</taxon>
        <taxon>Sar</taxon>
        <taxon>Alveolata</taxon>
        <taxon>Colpodellida</taxon>
        <taxon>Chromeraceae</taxon>
        <taxon>Chromera</taxon>
    </lineage>
</organism>
<feature type="region of interest" description="Disordered" evidence="1">
    <location>
        <begin position="671"/>
        <end position="715"/>
    </location>
</feature>
<dbReference type="Pfam" id="PF26188">
    <property type="entry name" value="RESC6"/>
    <property type="match status" value="1"/>
</dbReference>
<accession>A0A0G4IDW0</accession>
<dbReference type="GO" id="GO:0005759">
    <property type="term" value="C:mitochondrial matrix"/>
    <property type="evidence" value="ECO:0007669"/>
    <property type="project" value="TreeGrafter"/>
</dbReference>
<feature type="compositionally biased region" description="Polar residues" evidence="1">
    <location>
        <begin position="783"/>
        <end position="803"/>
    </location>
</feature>
<protein>
    <recommendedName>
        <fullName evidence="2">RNA-editing substrate-binding complex 6 protein domain-containing protein</fullName>
    </recommendedName>
</protein>
<feature type="region of interest" description="Disordered" evidence="1">
    <location>
        <begin position="1240"/>
        <end position="1261"/>
    </location>
</feature>
<evidence type="ECO:0000259" key="2">
    <source>
        <dbReference type="Pfam" id="PF26188"/>
    </source>
</evidence>
<dbReference type="GO" id="GO:0035770">
    <property type="term" value="C:ribonucleoprotein granule"/>
    <property type="evidence" value="ECO:0007669"/>
    <property type="project" value="TreeGrafter"/>
</dbReference>
<feature type="compositionally biased region" description="Basic residues" evidence="1">
    <location>
        <begin position="687"/>
        <end position="700"/>
    </location>
</feature>
<dbReference type="PANTHER" id="PTHR21228">
    <property type="entry name" value="FAST LEU-RICH DOMAIN-CONTAINING"/>
    <property type="match status" value="1"/>
</dbReference>
<dbReference type="InterPro" id="IPR050870">
    <property type="entry name" value="FAST_kinase"/>
</dbReference>